<dbReference type="InterPro" id="IPR002035">
    <property type="entry name" value="VWF_A"/>
</dbReference>
<accession>A0A0S4JLU6</accession>
<protein>
    <recommendedName>
        <fullName evidence="5">U-box domain-containing protein</fullName>
    </recommendedName>
</protein>
<proteinExistence type="predicted"/>
<dbReference type="VEuPathDB" id="TriTrypDB:BSAL_30475"/>
<dbReference type="InterPro" id="IPR013083">
    <property type="entry name" value="Znf_RING/FYVE/PHD"/>
</dbReference>
<dbReference type="InterPro" id="IPR039510">
    <property type="entry name" value="Vint_dom"/>
</dbReference>
<dbReference type="Pfam" id="PF13519">
    <property type="entry name" value="VWA_2"/>
    <property type="match status" value="1"/>
</dbReference>
<dbReference type="SMART" id="SM00504">
    <property type="entry name" value="Ubox"/>
    <property type="match status" value="1"/>
</dbReference>
<dbReference type="InterPro" id="IPR051266">
    <property type="entry name" value="CLCR"/>
</dbReference>
<dbReference type="InterPro" id="IPR032838">
    <property type="entry name" value="Vwaint_dom"/>
</dbReference>
<dbReference type="InterPro" id="IPR003613">
    <property type="entry name" value="Ubox_domain"/>
</dbReference>
<evidence type="ECO:0000313" key="4">
    <source>
        <dbReference type="Proteomes" id="UP000051952"/>
    </source>
</evidence>
<dbReference type="PROSITE" id="PS51698">
    <property type="entry name" value="U_BOX"/>
    <property type="match status" value="1"/>
</dbReference>
<dbReference type="PANTHER" id="PTHR10579:SF43">
    <property type="entry name" value="ZINC FINGER (C3HC4-TYPE RING FINGER) FAMILY PROTEIN"/>
    <property type="match status" value="1"/>
</dbReference>
<keyword evidence="4" id="KW-1185">Reference proteome</keyword>
<dbReference type="Gene3D" id="3.40.50.410">
    <property type="entry name" value="von Willebrand factor, type A domain"/>
    <property type="match status" value="1"/>
</dbReference>
<dbReference type="Proteomes" id="UP000051952">
    <property type="component" value="Unassembled WGS sequence"/>
</dbReference>
<dbReference type="PROSITE" id="PS50234">
    <property type="entry name" value="VWFA"/>
    <property type="match status" value="1"/>
</dbReference>
<dbReference type="Pfam" id="PF14624">
    <property type="entry name" value="Vwaint"/>
    <property type="match status" value="1"/>
</dbReference>
<evidence type="ECO:0008006" key="5">
    <source>
        <dbReference type="Google" id="ProtNLM"/>
    </source>
</evidence>
<name>A0A0S4JLU6_BODSA</name>
<dbReference type="GO" id="GO:0016567">
    <property type="term" value="P:protein ubiquitination"/>
    <property type="evidence" value="ECO:0007669"/>
    <property type="project" value="InterPro"/>
</dbReference>
<dbReference type="Gene3D" id="3.30.40.10">
    <property type="entry name" value="Zinc/RING finger domain, C3HC4 (zinc finger)"/>
    <property type="match status" value="1"/>
</dbReference>
<dbReference type="OrthoDB" id="299997at2759"/>
<dbReference type="PANTHER" id="PTHR10579">
    <property type="entry name" value="CALCIUM-ACTIVATED CHLORIDE CHANNEL REGULATOR"/>
    <property type="match status" value="1"/>
</dbReference>
<evidence type="ECO:0000313" key="3">
    <source>
        <dbReference type="EMBL" id="CUG91155.1"/>
    </source>
</evidence>
<reference evidence="4" key="1">
    <citation type="submission" date="2015-09" db="EMBL/GenBank/DDBJ databases">
        <authorList>
            <consortium name="Pathogen Informatics"/>
        </authorList>
    </citation>
    <scope>NUCLEOTIDE SEQUENCE [LARGE SCALE GENOMIC DNA]</scope>
    <source>
        <strain evidence="4">Lake Konstanz</strain>
    </source>
</reference>
<evidence type="ECO:0000259" key="2">
    <source>
        <dbReference type="PROSITE" id="PS51698"/>
    </source>
</evidence>
<feature type="domain" description="U-box" evidence="2">
    <location>
        <begin position="24"/>
        <end position="97"/>
    </location>
</feature>
<dbReference type="AlphaFoldDB" id="A0A0S4JLU6"/>
<evidence type="ECO:0000259" key="1">
    <source>
        <dbReference type="PROSITE" id="PS50234"/>
    </source>
</evidence>
<dbReference type="GO" id="GO:0004842">
    <property type="term" value="F:ubiquitin-protein transferase activity"/>
    <property type="evidence" value="ECO:0007669"/>
    <property type="project" value="InterPro"/>
</dbReference>
<dbReference type="SMART" id="SM00327">
    <property type="entry name" value="VWA"/>
    <property type="match status" value="1"/>
</dbReference>
<feature type="non-terminal residue" evidence="3">
    <location>
        <position position="1"/>
    </location>
</feature>
<sequence length="912" mass="96559">HSTHCTTAAQTQTQHKAANTMSSTTNEAFMCPITHSVMVDPVTDTDGNTFERAAIVEWLTAHGTSPITRNAMRVEDLVPNRALAAALSGGSQPTAQLQAATAPPEQDAAANAPLDLTCVVSAESSTLLISVIPPAGPVAAPEDRIPVDVVCVVDISGSMATTATVKDEKGNTETDGLTLLDVVKHATRTVAGLLGPNDRLAVVTFSDNAAVAMPFTAMGEQGKKKLDTICDGIDVLNRTNLWDGLVTAMDLLKTRTASDNARNGAIMLLTDGQPNVEPPRGHIPTLERYLDEFQGPVPFTVSTFGFGYSLDSKLLHDIAVKTGGMYIFIPDSGLVGTVFVNTVANVLCTAATAVSVTVDCGRPILDANPCFTVTRSGANASLGTVQFGQQRNLTFRMGAAEGKLAAEPPVVRLTYMYRGKEHSKLVSARLADGVSEHQQIVAHAARSVFATSVASLWAADASASAQQIAAVRSAVLALSPSAATLPLVAALLKDLEGEVRMGLADLASYKKWGVHFLPSIVRATLMQQCNNFKDHSVQLYGGELFKKLQGDGEKVFTKIAPPKPKNIPVPAAKRLGGTATAAAAAPAAPVNMTRYYNRGGGCVLGGCLVALAGGRHVPAACVSPGDTLVSGATVRCVVRIAIPQATPMVTFPGGLTITQFHPVKVGGEWVFPVNAADAAPTASSFPGGLTITQFHPVKVGGEWVFPVNAADAAPTASSEPFVYTYVLSGGVSVVVDGVEVVALGHGLQDNDVVKHDYLGTDRVVRDLMALDGFAEGRVTVGGFRRNCTSLRIFIFSHHLLVQYAYFVAVELRYLFLLSTCPARAYRPPHPHVIYEPCGDPSFESCLSFVSYLRTSNSTLLCCPSLVNDDFPSCFSLCFVSYRTCQIPKHSLHNRSTNANTTQSSKHNVQHHE</sequence>
<organism evidence="3 4">
    <name type="scientific">Bodo saltans</name>
    <name type="common">Flagellated protozoan</name>
    <dbReference type="NCBI Taxonomy" id="75058"/>
    <lineage>
        <taxon>Eukaryota</taxon>
        <taxon>Discoba</taxon>
        <taxon>Euglenozoa</taxon>
        <taxon>Kinetoplastea</taxon>
        <taxon>Metakinetoplastina</taxon>
        <taxon>Eubodonida</taxon>
        <taxon>Bodonidae</taxon>
        <taxon>Bodo</taxon>
    </lineage>
</organism>
<dbReference type="SUPFAM" id="SSF57850">
    <property type="entry name" value="RING/U-box"/>
    <property type="match status" value="1"/>
</dbReference>
<feature type="domain" description="VWFA" evidence="1">
    <location>
        <begin position="148"/>
        <end position="343"/>
    </location>
</feature>
<dbReference type="EMBL" id="CYKH01001893">
    <property type="protein sequence ID" value="CUG91155.1"/>
    <property type="molecule type" value="Genomic_DNA"/>
</dbReference>
<dbReference type="Pfam" id="PF14623">
    <property type="entry name" value="Vint"/>
    <property type="match status" value="2"/>
</dbReference>
<dbReference type="Pfam" id="PF04564">
    <property type="entry name" value="U-box"/>
    <property type="match status" value="1"/>
</dbReference>
<dbReference type="SUPFAM" id="SSF53300">
    <property type="entry name" value="vWA-like"/>
    <property type="match status" value="1"/>
</dbReference>
<dbReference type="InterPro" id="IPR036465">
    <property type="entry name" value="vWFA_dom_sf"/>
</dbReference>
<dbReference type="OMA" id="WVFPVNA"/>
<dbReference type="CDD" id="cd16655">
    <property type="entry name" value="RING-Ubox_WDSUB1-like"/>
    <property type="match status" value="1"/>
</dbReference>
<gene>
    <name evidence="3" type="ORF">BSAL_30475</name>
</gene>